<dbReference type="Proteomes" id="UP000005555">
    <property type="component" value="Unassembled WGS sequence"/>
</dbReference>
<comment type="caution">
    <text evidence="2">The sequence shown here is derived from an EMBL/GenBank/DDBJ whole genome shotgun (WGS) entry which is preliminary data.</text>
</comment>
<dbReference type="HOGENOM" id="CLU_041653_0_0_6"/>
<protein>
    <recommendedName>
        <fullName evidence="4">Porin</fullName>
    </recommendedName>
</protein>
<keyword evidence="3" id="KW-1185">Reference proteome</keyword>
<dbReference type="EMBL" id="AAPI01000003">
    <property type="protein sequence ID" value="EAS47091.1"/>
    <property type="molecule type" value="Genomic_DNA"/>
</dbReference>
<evidence type="ECO:0008006" key="4">
    <source>
        <dbReference type="Google" id="ProtNLM"/>
    </source>
</evidence>
<accession>Q1YSW5</accession>
<dbReference type="STRING" id="314287.GB2207_10758"/>
<gene>
    <name evidence="2" type="ORF">GB2207_10758</name>
</gene>
<reference evidence="2 3" key="1">
    <citation type="submission" date="2006-03" db="EMBL/GenBank/DDBJ databases">
        <authorList>
            <person name="Giovannoni S.J."/>
            <person name="Cho J.-C."/>
            <person name="Ferriera S."/>
            <person name="Johnson J."/>
            <person name="Kravitz S."/>
            <person name="Halpern A."/>
            <person name="Remington K."/>
            <person name="Beeson K."/>
            <person name="Tran B."/>
            <person name="Rogers Y.-H."/>
            <person name="Friedman R."/>
            <person name="Venter J.C."/>
        </authorList>
    </citation>
    <scope>NUCLEOTIDE SEQUENCE [LARGE SCALE GENOMIC DNA]</scope>
    <source>
        <strain evidence="2 3">HTCC2207</strain>
    </source>
</reference>
<name>Q1YSW5_9GAMM</name>
<dbReference type="eggNOG" id="COG3203">
    <property type="taxonomic scope" value="Bacteria"/>
</dbReference>
<dbReference type="InterPro" id="IPR023614">
    <property type="entry name" value="Porin_dom_sf"/>
</dbReference>
<evidence type="ECO:0000256" key="1">
    <source>
        <dbReference type="SAM" id="SignalP"/>
    </source>
</evidence>
<feature type="chain" id="PRO_5004198194" description="Porin" evidence="1">
    <location>
        <begin position="21"/>
        <end position="427"/>
    </location>
</feature>
<keyword evidence="1" id="KW-0732">Signal</keyword>
<sequence>MKKQLLATIIGLNITAVVQAATPSLEEMWQLIQQQQGEIATLKEQLRDNDARIQETEVIAEATISAVEEISIAPSASAKTTFGGYGELHYNSLDRDDSAGSKDAMDFHRFVMFTGHQFSDDIRFFSELEVEHSIAGEGQPGEVELEQAYIEWDFASQHSLKAGLFLIPVGMINETHEPNTFYGTERNSVEKNIIPATWWEGGAAFSGEINEGLSYDVAAHSGLFLESGQYKPRDGRQKVGKAKADNIAFTGRLKYTAIPGLELAASVQHQVDMTQGEGSEAVSGTLFETHIAWQRDDFQLRALYAEWDFDSAINAYASTAAVDYTPGDEFNLAIEAADAQIVTGADKQTGFYIEPSYRITDKIGLFARYSEYDNLAGNSADTAVEQFDIGLNYWLHPTVVFKIDYQNQDTSSSKGYDGINMGVGYSF</sequence>
<dbReference type="InterPro" id="IPR010870">
    <property type="entry name" value="Porin_O/P"/>
</dbReference>
<proteinExistence type="predicted"/>
<dbReference type="OrthoDB" id="9768080at2"/>
<evidence type="ECO:0000313" key="3">
    <source>
        <dbReference type="Proteomes" id="UP000005555"/>
    </source>
</evidence>
<feature type="signal peptide" evidence="1">
    <location>
        <begin position="1"/>
        <end position="20"/>
    </location>
</feature>
<dbReference type="AlphaFoldDB" id="Q1YSW5"/>
<dbReference type="Pfam" id="PF07396">
    <property type="entry name" value="Porin_O_P"/>
    <property type="match status" value="1"/>
</dbReference>
<dbReference type="SUPFAM" id="SSF56935">
    <property type="entry name" value="Porins"/>
    <property type="match status" value="1"/>
</dbReference>
<evidence type="ECO:0000313" key="2">
    <source>
        <dbReference type="EMBL" id="EAS47091.1"/>
    </source>
</evidence>
<dbReference type="Gene3D" id="2.40.160.10">
    <property type="entry name" value="Porin"/>
    <property type="match status" value="1"/>
</dbReference>
<organism evidence="2 3">
    <name type="scientific">gamma proteobacterium HTCC2207</name>
    <dbReference type="NCBI Taxonomy" id="314287"/>
    <lineage>
        <taxon>Bacteria</taxon>
        <taxon>Pseudomonadati</taxon>
        <taxon>Pseudomonadota</taxon>
        <taxon>Gammaproteobacteria</taxon>
        <taxon>Cellvibrionales</taxon>
        <taxon>Porticoccaceae</taxon>
        <taxon>SAR92 clade</taxon>
    </lineage>
</organism>